<evidence type="ECO:0000313" key="2">
    <source>
        <dbReference type="Proteomes" id="UP000828390"/>
    </source>
</evidence>
<proteinExistence type="predicted"/>
<name>A0A9D3YBW8_DREPO</name>
<dbReference type="EMBL" id="JAIWYP010000016">
    <property type="protein sequence ID" value="KAH3695966.1"/>
    <property type="molecule type" value="Genomic_DNA"/>
</dbReference>
<protein>
    <submittedName>
        <fullName evidence="1">Uncharacterized protein</fullName>
    </submittedName>
</protein>
<dbReference type="Proteomes" id="UP000828390">
    <property type="component" value="Unassembled WGS sequence"/>
</dbReference>
<comment type="caution">
    <text evidence="1">The sequence shown here is derived from an EMBL/GenBank/DDBJ whole genome shotgun (WGS) entry which is preliminary data.</text>
</comment>
<reference evidence="1" key="2">
    <citation type="submission" date="2020-11" db="EMBL/GenBank/DDBJ databases">
        <authorList>
            <person name="McCartney M.A."/>
            <person name="Auch B."/>
            <person name="Kono T."/>
            <person name="Mallez S."/>
            <person name="Becker A."/>
            <person name="Gohl D.M."/>
            <person name="Silverstein K.A.T."/>
            <person name="Koren S."/>
            <person name="Bechman K.B."/>
            <person name="Herman A."/>
            <person name="Abrahante J.E."/>
            <person name="Garbe J."/>
        </authorList>
    </citation>
    <scope>NUCLEOTIDE SEQUENCE</scope>
    <source>
        <strain evidence="1">Duluth1</strain>
        <tissue evidence="1">Whole animal</tissue>
    </source>
</reference>
<organism evidence="1 2">
    <name type="scientific">Dreissena polymorpha</name>
    <name type="common">Zebra mussel</name>
    <name type="synonym">Mytilus polymorpha</name>
    <dbReference type="NCBI Taxonomy" id="45954"/>
    <lineage>
        <taxon>Eukaryota</taxon>
        <taxon>Metazoa</taxon>
        <taxon>Spiralia</taxon>
        <taxon>Lophotrochozoa</taxon>
        <taxon>Mollusca</taxon>
        <taxon>Bivalvia</taxon>
        <taxon>Autobranchia</taxon>
        <taxon>Heteroconchia</taxon>
        <taxon>Euheterodonta</taxon>
        <taxon>Imparidentia</taxon>
        <taxon>Neoheterodontei</taxon>
        <taxon>Myida</taxon>
        <taxon>Dreissenoidea</taxon>
        <taxon>Dreissenidae</taxon>
        <taxon>Dreissena</taxon>
    </lineage>
</organism>
<accession>A0A9D3YBW8</accession>
<sequence length="147" mass="16978">MAEPDPVTEKKVQQYTTVIVIRVKKFSDNQDNILIVDPYPDQPFAAKQKSSCMNCQGQSTVSTAEEHLNLEECTWTQSTRPIFKDFSYMNILKWTKSSGKGSKLGVEKPIQRGYVFFHDGYVFDTWTSERNSSTIVRCKCFRSMKNR</sequence>
<keyword evidence="2" id="KW-1185">Reference proteome</keyword>
<dbReference type="AlphaFoldDB" id="A0A9D3YBW8"/>
<evidence type="ECO:0000313" key="1">
    <source>
        <dbReference type="EMBL" id="KAH3695966.1"/>
    </source>
</evidence>
<gene>
    <name evidence="1" type="ORF">DPMN_083425</name>
</gene>
<reference evidence="1" key="1">
    <citation type="journal article" date="2019" name="bioRxiv">
        <title>The Genome of the Zebra Mussel, Dreissena polymorpha: A Resource for Invasive Species Research.</title>
        <authorList>
            <person name="McCartney M.A."/>
            <person name="Auch B."/>
            <person name="Kono T."/>
            <person name="Mallez S."/>
            <person name="Zhang Y."/>
            <person name="Obille A."/>
            <person name="Becker A."/>
            <person name="Abrahante J.E."/>
            <person name="Garbe J."/>
            <person name="Badalamenti J.P."/>
            <person name="Herman A."/>
            <person name="Mangelson H."/>
            <person name="Liachko I."/>
            <person name="Sullivan S."/>
            <person name="Sone E.D."/>
            <person name="Koren S."/>
            <person name="Silverstein K.A.T."/>
            <person name="Beckman K.B."/>
            <person name="Gohl D.M."/>
        </authorList>
    </citation>
    <scope>NUCLEOTIDE SEQUENCE</scope>
    <source>
        <strain evidence="1">Duluth1</strain>
        <tissue evidence="1">Whole animal</tissue>
    </source>
</reference>